<dbReference type="Proteomes" id="UP000094893">
    <property type="component" value="Unassembled WGS sequence"/>
</dbReference>
<feature type="signal peptide" evidence="1">
    <location>
        <begin position="1"/>
        <end position="20"/>
    </location>
</feature>
<reference evidence="2 3" key="1">
    <citation type="journal article" date="2016" name="Int. J. Mol. Sci.">
        <title>Comparative genomics of the extreme acidophile Acidithiobacillus thiooxidans reveals intraspecific divergence and niche adaptation.</title>
        <authorList>
            <person name="Zhang X."/>
            <person name="Feng X."/>
            <person name="Tao J."/>
            <person name="Ma L."/>
            <person name="Xiao Y."/>
            <person name="Liang Y."/>
            <person name="Liu X."/>
            <person name="Yin H."/>
        </authorList>
    </citation>
    <scope>NUCLEOTIDE SEQUENCE [LARGE SCALE GENOMIC DNA]</scope>
    <source>
        <strain evidence="2 3">A02</strain>
    </source>
</reference>
<name>A0A1C2IU58_ACITH</name>
<protein>
    <recommendedName>
        <fullName evidence="4">Outer membrane protein beta-barrel domain-containing protein</fullName>
    </recommendedName>
</protein>
<sequence length="213" mass="21741">MRKSFLLLASAVAVALPALAVAGTGSTTVGIGYDNVGIHLGNGISASVPAGKLTIGHIFGATNYGVGFDLVDGSGNGLTYQHMQITGEKLLPFDGGVIAPKILIGGSRVGIAGGNSYHVSTAYAGFGASYGYPVGRYVSLTANAAMGRDFATHVTGLHTVGGLFYQAGAAVDFGGVGPGMFTVGYEYRHLPISVSNDIHLDTSGFQARYSITF</sequence>
<feature type="chain" id="PRO_5009838032" description="Outer membrane protein beta-barrel domain-containing protein" evidence="1">
    <location>
        <begin position="21"/>
        <end position="213"/>
    </location>
</feature>
<proteinExistence type="predicted"/>
<dbReference type="AlphaFoldDB" id="A0A1C2IU58"/>
<evidence type="ECO:0000256" key="1">
    <source>
        <dbReference type="SAM" id="SignalP"/>
    </source>
</evidence>
<accession>A0A1C2IU58</accession>
<organism evidence="2 3">
    <name type="scientific">Acidithiobacillus thiooxidans</name>
    <name type="common">Thiobacillus thiooxidans</name>
    <dbReference type="NCBI Taxonomy" id="930"/>
    <lineage>
        <taxon>Bacteria</taxon>
        <taxon>Pseudomonadati</taxon>
        <taxon>Pseudomonadota</taxon>
        <taxon>Acidithiobacillia</taxon>
        <taxon>Acidithiobacillales</taxon>
        <taxon>Acidithiobacillaceae</taxon>
        <taxon>Acidithiobacillus</taxon>
    </lineage>
</organism>
<evidence type="ECO:0008006" key="4">
    <source>
        <dbReference type="Google" id="ProtNLM"/>
    </source>
</evidence>
<evidence type="ECO:0000313" key="3">
    <source>
        <dbReference type="Proteomes" id="UP000094893"/>
    </source>
</evidence>
<comment type="caution">
    <text evidence="2">The sequence shown here is derived from an EMBL/GenBank/DDBJ whole genome shotgun (WGS) entry which is preliminary data.</text>
</comment>
<dbReference type="RefSeq" id="WP_024894066.1">
    <property type="nucleotide sequence ID" value="NZ_LWRZ01000123.1"/>
</dbReference>
<evidence type="ECO:0000313" key="2">
    <source>
        <dbReference type="EMBL" id="OCX68240.1"/>
    </source>
</evidence>
<gene>
    <name evidence="2" type="ORF">A6P07_18625</name>
</gene>
<dbReference type="EMBL" id="LWSA01000307">
    <property type="protein sequence ID" value="OCX68240.1"/>
    <property type="molecule type" value="Genomic_DNA"/>
</dbReference>
<keyword evidence="1" id="KW-0732">Signal</keyword>